<dbReference type="SUPFAM" id="SSF52425">
    <property type="entry name" value="Cryptochrome/photolyase, N-terminal domain"/>
    <property type="match status" value="1"/>
</dbReference>
<dbReference type="GO" id="GO:0071949">
    <property type="term" value="F:FAD binding"/>
    <property type="evidence" value="ECO:0007669"/>
    <property type="project" value="TreeGrafter"/>
</dbReference>
<proteinExistence type="predicted"/>
<dbReference type="AlphaFoldDB" id="A0A6J7VR66"/>
<dbReference type="InterPro" id="IPR036155">
    <property type="entry name" value="Crypto/Photolyase_N_sf"/>
</dbReference>
<dbReference type="EMBL" id="CAEZYN010000024">
    <property type="protein sequence ID" value="CAB4720574.1"/>
    <property type="molecule type" value="Genomic_DNA"/>
</dbReference>
<feature type="domain" description="Photolyase/cryptochrome alpha/beta" evidence="5">
    <location>
        <begin position="5"/>
        <end position="125"/>
    </location>
</feature>
<organism evidence="8">
    <name type="scientific">freshwater metagenome</name>
    <dbReference type="NCBI Taxonomy" id="449393"/>
    <lineage>
        <taxon>unclassified sequences</taxon>
        <taxon>metagenomes</taxon>
        <taxon>ecological metagenomes</taxon>
    </lineage>
</organism>
<sequence length="456" mass="52216">MPMSTRSIIWFRRDLRICDHPALLAAIAESDEIVPVFILDPKLIKTAGSKRLAYLGQSLRLLDESLDNKLHVIAADQIDALKQLQQKYGASNVHISAEYEPYGAKRDEAIEKAGIKLIRTGSPYAVAPGRVLKPSDQTPYRVYTPFYRAWLAHGWRKPAEKPKDIAAVTPSKDERNFPDWQLPDGTVLTPAGELNAIERFKYFQKNGLDNYDEARNLAGIDGTSKMSAHLKWGEIHPRTLLAPLGQSKGHEVYRKEIAWREFYADVLFNNPHTESDYYAPQFAKMRYDQPGDKFKAWCEGKTGYPFVDAAMRQLVSEGWMHNRTRMVVASFLVKDLHLEWQLGERFFREHLVDYDVASNAHGWQWTAGCGTDASPYYRVFNPIEQGKRFDENGDYVRKYVPELAHLNGIEIHQPWEVLDGYLKGYPERIVDHATERLESLARLDEIKASKPLPPTK</sequence>
<dbReference type="GO" id="GO:0003677">
    <property type="term" value="F:DNA binding"/>
    <property type="evidence" value="ECO:0007669"/>
    <property type="project" value="TreeGrafter"/>
</dbReference>
<reference evidence="8" key="1">
    <citation type="submission" date="2020-05" db="EMBL/GenBank/DDBJ databases">
        <authorList>
            <person name="Chiriac C."/>
            <person name="Salcher M."/>
            <person name="Ghai R."/>
            <person name="Kavagutti S V."/>
        </authorList>
    </citation>
    <scope>NUCLEOTIDE SEQUENCE</scope>
</reference>
<dbReference type="Gene3D" id="1.10.579.10">
    <property type="entry name" value="DNA Cyclobutane Dipyrimidine Photolyase, subunit A, domain 3"/>
    <property type="match status" value="1"/>
</dbReference>
<evidence type="ECO:0000256" key="3">
    <source>
        <dbReference type="ARBA" id="ARBA00022827"/>
    </source>
</evidence>
<evidence type="ECO:0000256" key="1">
    <source>
        <dbReference type="ARBA" id="ARBA00001974"/>
    </source>
</evidence>
<evidence type="ECO:0000313" key="8">
    <source>
        <dbReference type="EMBL" id="CAB5106123.1"/>
    </source>
</evidence>
<dbReference type="PRINTS" id="PR00147">
    <property type="entry name" value="DNAPHOTLYASE"/>
</dbReference>
<dbReference type="Pfam" id="PF00875">
    <property type="entry name" value="DNA_photolyase"/>
    <property type="match status" value="1"/>
</dbReference>
<gene>
    <name evidence="6" type="ORF">UFOPK1798_00613</name>
    <name evidence="7" type="ORF">UFOPK2715_00397</name>
    <name evidence="8" type="ORF">UFOPK4420_00235</name>
</gene>
<dbReference type="InterPro" id="IPR018394">
    <property type="entry name" value="DNA_photolyase_1_CS_C"/>
</dbReference>
<dbReference type="EMBL" id="CAEZUH010000047">
    <property type="protein sequence ID" value="CAB4594249.1"/>
    <property type="molecule type" value="Genomic_DNA"/>
</dbReference>
<keyword evidence="4" id="KW-0157">Chromophore</keyword>
<evidence type="ECO:0000259" key="5">
    <source>
        <dbReference type="PROSITE" id="PS51645"/>
    </source>
</evidence>
<keyword evidence="3" id="KW-0274">FAD</keyword>
<dbReference type="SUPFAM" id="SSF48173">
    <property type="entry name" value="Cryptochrome/photolyase FAD-binding domain"/>
    <property type="match status" value="1"/>
</dbReference>
<dbReference type="Gene3D" id="1.25.40.80">
    <property type="match status" value="1"/>
</dbReference>
<dbReference type="InterPro" id="IPR014729">
    <property type="entry name" value="Rossmann-like_a/b/a_fold"/>
</dbReference>
<protein>
    <submittedName>
        <fullName evidence="8">Unannotated protein</fullName>
    </submittedName>
</protein>
<dbReference type="GO" id="GO:0003904">
    <property type="term" value="F:deoxyribodipyrimidine photo-lyase activity"/>
    <property type="evidence" value="ECO:0007669"/>
    <property type="project" value="TreeGrafter"/>
</dbReference>
<dbReference type="InterPro" id="IPR005101">
    <property type="entry name" value="Cryptochr/Photolyase_FAD-bd"/>
</dbReference>
<dbReference type="PANTHER" id="PTHR11455">
    <property type="entry name" value="CRYPTOCHROME"/>
    <property type="match status" value="1"/>
</dbReference>
<comment type="cofactor">
    <cofactor evidence="1">
        <name>FAD</name>
        <dbReference type="ChEBI" id="CHEBI:57692"/>
    </cofactor>
</comment>
<evidence type="ECO:0000256" key="4">
    <source>
        <dbReference type="ARBA" id="ARBA00022991"/>
    </source>
</evidence>
<dbReference type="InterPro" id="IPR036134">
    <property type="entry name" value="Crypto/Photolyase_FAD-like_sf"/>
</dbReference>
<dbReference type="PANTHER" id="PTHR11455:SF9">
    <property type="entry name" value="CRYPTOCHROME CIRCADIAN CLOCK 5 ISOFORM X1"/>
    <property type="match status" value="1"/>
</dbReference>
<dbReference type="InterPro" id="IPR002081">
    <property type="entry name" value="Cryptochrome/DNA_photolyase_1"/>
</dbReference>
<name>A0A6J7VR66_9ZZZZ</name>
<dbReference type="PROSITE" id="PS00691">
    <property type="entry name" value="DNA_PHOTOLYASES_1_2"/>
    <property type="match status" value="1"/>
</dbReference>
<accession>A0A6J7VR66</accession>
<dbReference type="GO" id="GO:0006139">
    <property type="term" value="P:nucleobase-containing compound metabolic process"/>
    <property type="evidence" value="ECO:0007669"/>
    <property type="project" value="UniProtKB-ARBA"/>
</dbReference>
<dbReference type="GO" id="GO:0006950">
    <property type="term" value="P:response to stress"/>
    <property type="evidence" value="ECO:0007669"/>
    <property type="project" value="UniProtKB-ARBA"/>
</dbReference>
<keyword evidence="2" id="KW-0285">Flavoprotein</keyword>
<dbReference type="InterPro" id="IPR006050">
    <property type="entry name" value="DNA_photolyase_N"/>
</dbReference>
<evidence type="ECO:0000313" key="7">
    <source>
        <dbReference type="EMBL" id="CAB4720574.1"/>
    </source>
</evidence>
<dbReference type="PROSITE" id="PS51645">
    <property type="entry name" value="PHR_CRY_ALPHA_BETA"/>
    <property type="match status" value="1"/>
</dbReference>
<evidence type="ECO:0000256" key="2">
    <source>
        <dbReference type="ARBA" id="ARBA00022630"/>
    </source>
</evidence>
<dbReference type="Gene3D" id="3.40.50.620">
    <property type="entry name" value="HUPs"/>
    <property type="match status" value="1"/>
</dbReference>
<dbReference type="Pfam" id="PF03441">
    <property type="entry name" value="FAD_binding_7"/>
    <property type="match status" value="1"/>
</dbReference>
<dbReference type="EMBL" id="CAFBRU010000014">
    <property type="protein sequence ID" value="CAB5106123.1"/>
    <property type="molecule type" value="Genomic_DNA"/>
</dbReference>
<evidence type="ECO:0000313" key="6">
    <source>
        <dbReference type="EMBL" id="CAB4594249.1"/>
    </source>
</evidence>